<feature type="signal peptide" evidence="1">
    <location>
        <begin position="1"/>
        <end position="29"/>
    </location>
</feature>
<dbReference type="EMBL" id="JBHUGI010000024">
    <property type="protein sequence ID" value="MFD1928133.1"/>
    <property type="molecule type" value="Genomic_DNA"/>
</dbReference>
<feature type="chain" id="PRO_5045222181" description="Lipoprotein" evidence="1">
    <location>
        <begin position="30"/>
        <end position="235"/>
    </location>
</feature>
<dbReference type="PROSITE" id="PS51257">
    <property type="entry name" value="PROKAR_LIPOPROTEIN"/>
    <property type="match status" value="1"/>
</dbReference>
<keyword evidence="3" id="KW-1185">Reference proteome</keyword>
<reference evidence="3" key="1">
    <citation type="journal article" date="2019" name="Int. J. Syst. Evol. Microbiol.">
        <title>The Global Catalogue of Microorganisms (GCM) 10K type strain sequencing project: providing services to taxonomists for standard genome sequencing and annotation.</title>
        <authorList>
            <consortium name="The Broad Institute Genomics Platform"/>
            <consortium name="The Broad Institute Genome Sequencing Center for Infectious Disease"/>
            <person name="Wu L."/>
            <person name="Ma J."/>
        </authorList>
    </citation>
    <scope>NUCLEOTIDE SEQUENCE [LARGE SCALE GENOMIC DNA]</scope>
    <source>
        <strain evidence="3">CGMCC 4.7177</strain>
    </source>
</reference>
<evidence type="ECO:0008006" key="4">
    <source>
        <dbReference type="Google" id="ProtNLM"/>
    </source>
</evidence>
<proteinExistence type="predicted"/>
<name>A0ABW4SF42_9BACL</name>
<dbReference type="RefSeq" id="WP_381537208.1">
    <property type="nucleotide sequence ID" value="NZ_JBHUGI010000024.1"/>
</dbReference>
<dbReference type="Proteomes" id="UP001597218">
    <property type="component" value="Unassembled WGS sequence"/>
</dbReference>
<organism evidence="2 3">
    <name type="scientific">Sporosarcina siberiensis</name>
    <dbReference type="NCBI Taxonomy" id="1365606"/>
    <lineage>
        <taxon>Bacteria</taxon>
        <taxon>Bacillati</taxon>
        <taxon>Bacillota</taxon>
        <taxon>Bacilli</taxon>
        <taxon>Bacillales</taxon>
        <taxon>Caryophanaceae</taxon>
        <taxon>Sporosarcina</taxon>
    </lineage>
</organism>
<evidence type="ECO:0000256" key="1">
    <source>
        <dbReference type="SAM" id="SignalP"/>
    </source>
</evidence>
<keyword evidence="1" id="KW-0732">Signal</keyword>
<evidence type="ECO:0000313" key="2">
    <source>
        <dbReference type="EMBL" id="MFD1928133.1"/>
    </source>
</evidence>
<protein>
    <recommendedName>
        <fullName evidence="4">Lipoprotein</fullName>
    </recommendedName>
</protein>
<accession>A0ABW4SF42</accession>
<evidence type="ECO:0000313" key="3">
    <source>
        <dbReference type="Proteomes" id="UP001597218"/>
    </source>
</evidence>
<sequence>MLKKRMMLLLTLSFAILLSGCMTPSDDNAGSTIPYEDQLELVQKAVERFQEGSGGLLPIKTREMETDIYIKYPIDFTKIIPAYTEKIPSNAYEKGGIFQYVLIDVETNPTVKLVDLRSAERIRELNLRKSVAGSISYKDPVGEGVYEIDFAEMGFKKPLTVESPYSDAHLPLVVGGDGKFYIDYSIDLNRILQEEKPDVVQGEDIRYLLADKYPVLPAYSKAYTVNELNEPIFIK</sequence>
<comment type="caution">
    <text evidence="2">The sequence shown here is derived from an EMBL/GenBank/DDBJ whole genome shotgun (WGS) entry which is preliminary data.</text>
</comment>
<gene>
    <name evidence="2" type="ORF">ACFSFY_08685</name>
</gene>